<protein>
    <submittedName>
        <fullName evidence="1">Uncharacterized protein</fullName>
    </submittedName>
</protein>
<dbReference type="Proteomes" id="UP000232688">
    <property type="component" value="Unassembled WGS sequence"/>
</dbReference>
<sequence length="120" mass="13975">MASDNCHNSFPVSFLYLLNNLKLLSFQFCIRSKDPDKDKDILIQLYNCGFFQPTPKNHTKQFWNAYQDALDSNICGIDGSNYSITEACYYAVQEFHEEYPDGLKRTTFYGYLQVRLLAET</sequence>
<organism evidence="1 2">
    <name type="scientific">Rhizophagus irregularis</name>
    <dbReference type="NCBI Taxonomy" id="588596"/>
    <lineage>
        <taxon>Eukaryota</taxon>
        <taxon>Fungi</taxon>
        <taxon>Fungi incertae sedis</taxon>
        <taxon>Mucoromycota</taxon>
        <taxon>Glomeromycotina</taxon>
        <taxon>Glomeromycetes</taxon>
        <taxon>Glomerales</taxon>
        <taxon>Glomeraceae</taxon>
        <taxon>Rhizophagus</taxon>
    </lineage>
</organism>
<evidence type="ECO:0000313" key="2">
    <source>
        <dbReference type="Proteomes" id="UP000232688"/>
    </source>
</evidence>
<dbReference type="AlphaFoldDB" id="A0A2N0S923"/>
<evidence type="ECO:0000313" key="1">
    <source>
        <dbReference type="EMBL" id="PKC72065.1"/>
    </source>
</evidence>
<gene>
    <name evidence="1" type="ORF">RhiirA1_452790</name>
</gene>
<proteinExistence type="predicted"/>
<name>A0A2N0S923_9GLOM</name>
<reference evidence="1 2" key="2">
    <citation type="submission" date="2017-10" db="EMBL/GenBank/DDBJ databases">
        <title>Genome analyses suggest a sexual origin of heterokaryosis in a supposedly ancient asexual fungus.</title>
        <authorList>
            <person name="Corradi N."/>
            <person name="Sedzielewska K."/>
            <person name="Noel J."/>
            <person name="Charron P."/>
            <person name="Farinelli L."/>
            <person name="Marton T."/>
            <person name="Kruger M."/>
            <person name="Pelin A."/>
            <person name="Brachmann A."/>
            <person name="Corradi N."/>
        </authorList>
    </citation>
    <scope>NUCLEOTIDE SEQUENCE [LARGE SCALE GENOMIC DNA]</scope>
    <source>
        <strain evidence="1 2">A1</strain>
    </source>
</reference>
<reference evidence="1 2" key="1">
    <citation type="submission" date="2017-10" db="EMBL/GenBank/DDBJ databases">
        <title>Extensive intraspecific genome diversity in a model arbuscular mycorrhizal fungus.</title>
        <authorList>
            <person name="Chen E.C.H."/>
            <person name="Morin E."/>
            <person name="Baudet D."/>
            <person name="Noel J."/>
            <person name="Ndikumana S."/>
            <person name="Charron P."/>
            <person name="St-Onge C."/>
            <person name="Giorgi J."/>
            <person name="Grigoriev I.V."/>
            <person name="Roux C."/>
            <person name="Martin F.M."/>
            <person name="Corradi N."/>
        </authorList>
    </citation>
    <scope>NUCLEOTIDE SEQUENCE [LARGE SCALE GENOMIC DNA]</scope>
    <source>
        <strain evidence="1 2">A1</strain>
    </source>
</reference>
<accession>A0A2N0S923</accession>
<dbReference type="VEuPathDB" id="FungiDB:RhiirA1_452790"/>
<comment type="caution">
    <text evidence="1">The sequence shown here is derived from an EMBL/GenBank/DDBJ whole genome shotgun (WGS) entry which is preliminary data.</text>
</comment>
<dbReference type="EMBL" id="LLXH01000139">
    <property type="protein sequence ID" value="PKC72065.1"/>
    <property type="molecule type" value="Genomic_DNA"/>
</dbReference>